<name>A0A3R5VSH0_9FIRM</name>
<dbReference type="Proteomes" id="UP000283492">
    <property type="component" value="Unassembled WGS sequence"/>
</dbReference>
<dbReference type="InterPro" id="IPR037883">
    <property type="entry name" value="Knr4/Smi1-like_sf"/>
</dbReference>
<organism evidence="1 5">
    <name type="scientific">Roseburia inulinivorans</name>
    <dbReference type="NCBI Taxonomy" id="360807"/>
    <lineage>
        <taxon>Bacteria</taxon>
        <taxon>Bacillati</taxon>
        <taxon>Bacillota</taxon>
        <taxon>Clostridia</taxon>
        <taxon>Lachnospirales</taxon>
        <taxon>Lachnospiraceae</taxon>
        <taxon>Roseburia</taxon>
    </lineage>
</organism>
<evidence type="ECO:0000313" key="3">
    <source>
        <dbReference type="EMBL" id="RHE88652.1"/>
    </source>
</evidence>
<dbReference type="Proteomes" id="UP000286271">
    <property type="component" value="Unassembled WGS sequence"/>
</dbReference>
<evidence type="ECO:0000313" key="4">
    <source>
        <dbReference type="Proteomes" id="UP000283492"/>
    </source>
</evidence>
<evidence type="ECO:0000313" key="6">
    <source>
        <dbReference type="Proteomes" id="UP000286271"/>
    </source>
</evidence>
<evidence type="ECO:0000313" key="5">
    <source>
        <dbReference type="Proteomes" id="UP000283738"/>
    </source>
</evidence>
<dbReference type="Proteomes" id="UP000283738">
    <property type="component" value="Unassembled WGS sequence"/>
</dbReference>
<sequence length="168" mass="20523">MLEKLEKILSIEKKEHQYDWEKVEDSYEIKFPNDYKSFIEYYGEGGINEFLWILSPFSEYENLNTIFKFNEMREAYEIMKIDFPKMCEFEFWRNGKGIFPWGITDNGDELFWNYKDDSVEIVIFSSRYSEKQIFSCSMSEFLVDLLEKKKECSIFPNDFIRQENYYEL</sequence>
<dbReference type="AlphaFoldDB" id="A0A3R5VSH0"/>
<evidence type="ECO:0000313" key="1">
    <source>
        <dbReference type="EMBL" id="RGQ42432.1"/>
    </source>
</evidence>
<protein>
    <recommendedName>
        <fullName evidence="7">SMI1/KNR4 family protein</fullName>
    </recommendedName>
</protein>
<dbReference type="EMBL" id="QSKW01000093">
    <property type="protein sequence ID" value="RHE88652.1"/>
    <property type="molecule type" value="Genomic_DNA"/>
</dbReference>
<dbReference type="Gene3D" id="3.40.1580.10">
    <property type="entry name" value="SMI1/KNR4-like"/>
    <property type="match status" value="1"/>
</dbReference>
<dbReference type="Pfam" id="PF14568">
    <property type="entry name" value="SUKH_6"/>
    <property type="match status" value="1"/>
</dbReference>
<gene>
    <name evidence="3" type="ORF">DW707_18830</name>
    <name evidence="2" type="ORF">DW914_17760</name>
    <name evidence="1" type="ORF">DWY96_17295</name>
</gene>
<comment type="caution">
    <text evidence="1">The sequence shown here is derived from an EMBL/GenBank/DDBJ whole genome shotgun (WGS) entry which is preliminary data.</text>
</comment>
<accession>A0A3R5VSH0</accession>
<dbReference type="RefSeq" id="WP_118112179.1">
    <property type="nucleotide sequence ID" value="NZ_CABJFX010000049.1"/>
</dbReference>
<dbReference type="EMBL" id="QSFX01000049">
    <property type="protein sequence ID" value="RHA82715.1"/>
    <property type="molecule type" value="Genomic_DNA"/>
</dbReference>
<dbReference type="SUPFAM" id="SSF160631">
    <property type="entry name" value="SMI1/KNR4-like"/>
    <property type="match status" value="1"/>
</dbReference>
<evidence type="ECO:0008006" key="7">
    <source>
        <dbReference type="Google" id="ProtNLM"/>
    </source>
</evidence>
<dbReference type="EMBL" id="QRTF01000071">
    <property type="protein sequence ID" value="RGQ42432.1"/>
    <property type="molecule type" value="Genomic_DNA"/>
</dbReference>
<reference evidence="4 5" key="1">
    <citation type="submission" date="2018-08" db="EMBL/GenBank/DDBJ databases">
        <title>A genome reference for cultivated species of the human gut microbiota.</title>
        <authorList>
            <person name="Zou Y."/>
            <person name="Xue W."/>
            <person name="Luo G."/>
        </authorList>
    </citation>
    <scope>NUCLEOTIDE SEQUENCE [LARGE SCALE GENOMIC DNA]</scope>
    <source>
        <strain evidence="1 5">AF28-15</strain>
        <strain evidence="3 6">AM27-11</strain>
        <strain evidence="2 4">AM42-1AC</strain>
    </source>
</reference>
<evidence type="ECO:0000313" key="2">
    <source>
        <dbReference type="EMBL" id="RHA82715.1"/>
    </source>
</evidence>
<proteinExistence type="predicted"/>